<reference evidence="1 2" key="1">
    <citation type="submission" date="2017-03" db="EMBL/GenBank/DDBJ databases">
        <title>Efficacy of two virulent bacteriophages, qdsa001 and qdsa002, against Staphylococcus aureus biofilms and their genome analysis.</title>
        <authorList>
            <person name="Lv X."/>
            <person name="Wang J."/>
            <person name="Lin H."/>
        </authorList>
    </citation>
    <scope>NUCLEOTIDE SEQUENCE [LARGE SCALE GENOMIC DNA]</scope>
</reference>
<gene>
    <name evidence="1" type="ORF">qdsa002_102</name>
</gene>
<sequence>MILLWKVKKMFYYIEEPFEVKINIPRHIRDVTYNNTVVLTTVRGSRGD</sequence>
<organism evidence="1 2">
    <name type="scientific">Staphylococcus phage qdsa002</name>
    <dbReference type="NCBI Taxonomy" id="1970746"/>
    <lineage>
        <taxon>Viruses</taxon>
        <taxon>Duplodnaviria</taxon>
        <taxon>Heunggongvirae</taxon>
        <taxon>Uroviricota</taxon>
        <taxon>Caudoviricetes</taxon>
        <taxon>Herelleviridae</taxon>
        <taxon>Twortvirinae</taxon>
        <taxon>Kayvirus</taxon>
        <taxon>Kayvirus G15</taxon>
    </lineage>
</organism>
<accession>A0A1X9SJ11</accession>
<protein>
    <submittedName>
        <fullName evidence="1">Putative portal protein</fullName>
    </submittedName>
</protein>
<dbReference type="EMBL" id="KY779849">
    <property type="protein sequence ID" value="ARQ96059.1"/>
    <property type="molecule type" value="Genomic_DNA"/>
</dbReference>
<proteinExistence type="predicted"/>
<evidence type="ECO:0000313" key="1">
    <source>
        <dbReference type="EMBL" id="ARQ96059.1"/>
    </source>
</evidence>
<dbReference type="Proteomes" id="UP000225347">
    <property type="component" value="Segment"/>
</dbReference>
<name>A0A1X9SJ11_9CAUD</name>
<evidence type="ECO:0000313" key="2">
    <source>
        <dbReference type="Proteomes" id="UP000225347"/>
    </source>
</evidence>